<evidence type="ECO:0000256" key="17">
    <source>
        <dbReference type="SAM" id="MobiDB-lite"/>
    </source>
</evidence>
<feature type="domain" description="Protein kinase" evidence="18">
    <location>
        <begin position="67"/>
        <end position="343"/>
    </location>
</feature>
<evidence type="ECO:0000313" key="19">
    <source>
        <dbReference type="Proteomes" id="UP000228380"/>
    </source>
</evidence>
<dbReference type="OrthoDB" id="4062651at2759"/>
<keyword evidence="11" id="KW-1133">Transmembrane helix</keyword>
<evidence type="ECO:0000256" key="1">
    <source>
        <dbReference type="ARBA" id="ARBA00004167"/>
    </source>
</evidence>
<keyword evidence="2 16" id="KW-0723">Serine/threonine-protein kinase</keyword>
<dbReference type="InterPro" id="IPR001245">
    <property type="entry name" value="Ser-Thr/Tyr_kinase_cat_dom"/>
</dbReference>
<reference evidence="19" key="1">
    <citation type="journal article" date="2019" name="Nat. Commun.">
        <title>Genome-wide association mapping of date palm fruit traits.</title>
        <authorList>
            <person name="Hazzouri K.M."/>
            <person name="Gros-Balthazard M."/>
            <person name="Flowers J.M."/>
            <person name="Copetti D."/>
            <person name="Lemansour A."/>
            <person name="Lebrun M."/>
            <person name="Masmoudi K."/>
            <person name="Ferrand S."/>
            <person name="Dhar M.I."/>
            <person name="Fresquez Z.A."/>
            <person name="Rosas U."/>
            <person name="Zhang J."/>
            <person name="Talag J."/>
            <person name="Lee S."/>
            <person name="Kudrna D."/>
            <person name="Powell R.F."/>
            <person name="Leitch I.J."/>
            <person name="Krueger R.R."/>
            <person name="Wing R.A."/>
            <person name="Amiri K.M.A."/>
            <person name="Purugganan M.D."/>
        </authorList>
    </citation>
    <scope>NUCLEOTIDE SEQUENCE [LARGE SCALE GENOMIC DNA]</scope>
    <source>
        <strain evidence="19">cv. Khalas</strain>
    </source>
</reference>
<evidence type="ECO:0000256" key="16">
    <source>
        <dbReference type="RuleBase" id="RU000304"/>
    </source>
</evidence>
<evidence type="ECO:0000313" key="21">
    <source>
        <dbReference type="RefSeq" id="XP_026659224.1"/>
    </source>
</evidence>
<dbReference type="SMART" id="SM00220">
    <property type="entry name" value="S_TKc"/>
    <property type="match status" value="1"/>
</dbReference>
<evidence type="ECO:0000256" key="15">
    <source>
        <dbReference type="PROSITE-ProRule" id="PRU10141"/>
    </source>
</evidence>
<evidence type="ECO:0000256" key="7">
    <source>
        <dbReference type="ARBA" id="ARBA00022737"/>
    </source>
</evidence>
<evidence type="ECO:0000256" key="6">
    <source>
        <dbReference type="ARBA" id="ARBA00022729"/>
    </source>
</evidence>
<evidence type="ECO:0000256" key="2">
    <source>
        <dbReference type="ARBA" id="ARBA00022527"/>
    </source>
</evidence>
<dbReference type="KEGG" id="pda:103704027"/>
<evidence type="ECO:0000256" key="10">
    <source>
        <dbReference type="ARBA" id="ARBA00022840"/>
    </source>
</evidence>
<keyword evidence="19" id="KW-1185">Reference proteome</keyword>
<comment type="similarity">
    <text evidence="16">Belongs to the protein kinase superfamily.</text>
</comment>
<evidence type="ECO:0000256" key="5">
    <source>
        <dbReference type="ARBA" id="ARBA00022692"/>
    </source>
</evidence>
<dbReference type="CDD" id="cd14066">
    <property type="entry name" value="STKc_IRAK"/>
    <property type="match status" value="1"/>
</dbReference>
<feature type="binding site" evidence="15">
    <location>
        <position position="95"/>
    </location>
    <ligand>
        <name>ATP</name>
        <dbReference type="ChEBI" id="CHEBI:30616"/>
    </ligand>
</feature>
<protein>
    <submittedName>
        <fullName evidence="20 21">Serine/threonine-protein kinase</fullName>
    </submittedName>
</protein>
<dbReference type="GeneID" id="103704027"/>
<dbReference type="RefSeq" id="XP_008785370.1">
    <property type="nucleotide sequence ID" value="XM_008787148.4"/>
</dbReference>
<dbReference type="InterPro" id="IPR052059">
    <property type="entry name" value="CR_Ser/Thr_kinase"/>
</dbReference>
<dbReference type="AlphaFoldDB" id="A0A8B7BTX2"/>
<proteinExistence type="inferred from homology"/>
<dbReference type="PANTHER" id="PTHR47973">
    <property type="entry name" value="CYSTEINE-RICH RECEPTOR-LIKE PROTEIN KINASE 3"/>
    <property type="match status" value="1"/>
</dbReference>
<accession>A0A8B7BTX2</accession>
<dbReference type="Gene3D" id="1.10.510.10">
    <property type="entry name" value="Transferase(Phosphotransferase) domain 1"/>
    <property type="match status" value="1"/>
</dbReference>
<dbReference type="PROSITE" id="PS50011">
    <property type="entry name" value="PROTEIN_KINASE_DOM"/>
    <property type="match status" value="1"/>
</dbReference>
<dbReference type="FunFam" id="3.30.200.20:FF:000225">
    <property type="entry name" value="cold-responsive protein kinase 1"/>
    <property type="match status" value="1"/>
</dbReference>
<evidence type="ECO:0000256" key="11">
    <source>
        <dbReference type="ARBA" id="ARBA00022989"/>
    </source>
</evidence>
<keyword evidence="9 20" id="KW-0418">Kinase</keyword>
<dbReference type="InterPro" id="IPR000719">
    <property type="entry name" value="Prot_kinase_dom"/>
</dbReference>
<keyword evidence="12" id="KW-0472">Membrane</keyword>
<evidence type="ECO:0000259" key="18">
    <source>
        <dbReference type="PROSITE" id="PS50011"/>
    </source>
</evidence>
<keyword evidence="7" id="KW-0677">Repeat</keyword>
<evidence type="ECO:0000256" key="12">
    <source>
        <dbReference type="ARBA" id="ARBA00023136"/>
    </source>
</evidence>
<keyword evidence="14" id="KW-0325">Glycoprotein</keyword>
<dbReference type="Pfam" id="PF07714">
    <property type="entry name" value="PK_Tyr_Ser-Thr"/>
    <property type="match status" value="1"/>
</dbReference>
<keyword evidence="6" id="KW-0732">Signal</keyword>
<gene>
    <name evidence="20 21" type="primary">LOC103704027</name>
</gene>
<dbReference type="GO" id="GO:0004674">
    <property type="term" value="F:protein serine/threonine kinase activity"/>
    <property type="evidence" value="ECO:0007669"/>
    <property type="project" value="UniProtKB-KW"/>
</dbReference>
<evidence type="ECO:0000256" key="8">
    <source>
        <dbReference type="ARBA" id="ARBA00022741"/>
    </source>
</evidence>
<keyword evidence="10 15" id="KW-0067">ATP-binding</keyword>
<evidence type="ECO:0000256" key="13">
    <source>
        <dbReference type="ARBA" id="ARBA00023170"/>
    </source>
</evidence>
<keyword evidence="3" id="KW-0597">Phosphoprotein</keyword>
<dbReference type="InterPro" id="IPR017441">
    <property type="entry name" value="Protein_kinase_ATP_BS"/>
</dbReference>
<dbReference type="GO" id="GO:0005524">
    <property type="term" value="F:ATP binding"/>
    <property type="evidence" value="ECO:0007669"/>
    <property type="project" value="UniProtKB-UniRule"/>
</dbReference>
<dbReference type="Proteomes" id="UP000228380">
    <property type="component" value="Chromosome 3"/>
</dbReference>
<comment type="subcellular location">
    <subcellularLocation>
        <location evidence="1">Membrane</location>
        <topology evidence="1">Single-pass membrane protein</topology>
    </subcellularLocation>
</comment>
<name>A0A8B7BTX2_PHODC</name>
<evidence type="ECO:0000256" key="9">
    <source>
        <dbReference type="ARBA" id="ARBA00022777"/>
    </source>
</evidence>
<dbReference type="InterPro" id="IPR011009">
    <property type="entry name" value="Kinase-like_dom_sf"/>
</dbReference>
<feature type="region of interest" description="Disordered" evidence="17">
    <location>
        <begin position="353"/>
        <end position="375"/>
    </location>
</feature>
<evidence type="ECO:0000313" key="20">
    <source>
        <dbReference type="RefSeq" id="XP_008785370.1"/>
    </source>
</evidence>
<keyword evidence="4" id="KW-0808">Transferase</keyword>
<reference evidence="20 21" key="2">
    <citation type="submission" date="2025-04" db="UniProtKB">
        <authorList>
            <consortium name="RefSeq"/>
        </authorList>
    </citation>
    <scope>IDENTIFICATION</scope>
    <source>
        <tissue evidence="20 21">Young leaves</tissue>
    </source>
</reference>
<dbReference type="SUPFAM" id="SSF56112">
    <property type="entry name" value="Protein kinase-like (PK-like)"/>
    <property type="match status" value="1"/>
</dbReference>
<evidence type="ECO:0000256" key="3">
    <source>
        <dbReference type="ARBA" id="ARBA00022553"/>
    </source>
</evidence>
<evidence type="ECO:0000256" key="4">
    <source>
        <dbReference type="ARBA" id="ARBA00022679"/>
    </source>
</evidence>
<dbReference type="FunFam" id="1.10.510.10:FF:000044">
    <property type="entry name" value="Putative LRR receptor-like serine/threonine-protein kinase"/>
    <property type="match status" value="1"/>
</dbReference>
<evidence type="ECO:0000256" key="14">
    <source>
        <dbReference type="ARBA" id="ARBA00023180"/>
    </source>
</evidence>
<keyword evidence="13" id="KW-0675">Receptor</keyword>
<organism evidence="19 20">
    <name type="scientific">Phoenix dactylifera</name>
    <name type="common">Date palm</name>
    <dbReference type="NCBI Taxonomy" id="42345"/>
    <lineage>
        <taxon>Eukaryota</taxon>
        <taxon>Viridiplantae</taxon>
        <taxon>Streptophyta</taxon>
        <taxon>Embryophyta</taxon>
        <taxon>Tracheophyta</taxon>
        <taxon>Spermatophyta</taxon>
        <taxon>Magnoliopsida</taxon>
        <taxon>Liliopsida</taxon>
        <taxon>Arecaceae</taxon>
        <taxon>Coryphoideae</taxon>
        <taxon>Phoeniceae</taxon>
        <taxon>Phoenix</taxon>
    </lineage>
</organism>
<sequence length="401" mass="44217">MIESGLRIKGRLDRMGRRFCCFGAAQSRKRKNGGHRTTSDSGVGLPQAPKNVRLFSYNELKSAARNFHPTNRIGRGGFGVVYKGTLRDETEVAIKTLSAESKQGTNEFLTEIDMVSNIRHPNLVQLMGCCVEGRNRILVYEYLENNSLANALLGPANKRIALDWPKRAAICAGTAQGLAFLHEEAEPHIVHRDIKASNVLLDKDLAPKIGDFGLAKLFPDNVTHISTRVAGTMGYLAPEYALLGQLTKKADIYSFGVLVLEIISGRCGSKSIWELDMHTLLEWTWKLRDEDRLLDIVDPELVGYPEEEVLRFIKVALFCTQATSNQRPSMKRVVEMLSDEVSLDVRNLIQPGVVKDRGQTPGNPSGSSGGIWRQRGGQLAKGSSAITSTSAAMSVIELQPR</sequence>
<keyword evidence="8 15" id="KW-0547">Nucleotide-binding</keyword>
<dbReference type="RefSeq" id="XP_026659224.1">
    <property type="nucleotide sequence ID" value="XM_026803423.2"/>
</dbReference>
<dbReference type="Gene3D" id="3.30.200.20">
    <property type="entry name" value="Phosphorylase Kinase, domain 1"/>
    <property type="match status" value="1"/>
</dbReference>
<dbReference type="GO" id="GO:0016020">
    <property type="term" value="C:membrane"/>
    <property type="evidence" value="ECO:0007669"/>
    <property type="project" value="UniProtKB-SubCell"/>
</dbReference>
<keyword evidence="5" id="KW-0812">Transmembrane</keyword>
<dbReference type="InterPro" id="IPR008271">
    <property type="entry name" value="Ser/Thr_kinase_AS"/>
</dbReference>
<dbReference type="PROSITE" id="PS00107">
    <property type="entry name" value="PROTEIN_KINASE_ATP"/>
    <property type="match status" value="1"/>
</dbReference>
<dbReference type="PROSITE" id="PS00108">
    <property type="entry name" value="PROTEIN_KINASE_ST"/>
    <property type="match status" value="1"/>
</dbReference>